<dbReference type="GO" id="GO:0005737">
    <property type="term" value="C:cytoplasm"/>
    <property type="evidence" value="ECO:0007669"/>
    <property type="project" value="TreeGrafter"/>
</dbReference>
<dbReference type="OrthoDB" id="2272012at2759"/>
<accession>A0A4C1UT01</accession>
<gene>
    <name evidence="3" type="ORF">EVAR_79142_1</name>
</gene>
<feature type="compositionally biased region" description="Pro residues" evidence="2">
    <location>
        <begin position="219"/>
        <end position="229"/>
    </location>
</feature>
<dbReference type="STRING" id="151549.A0A4C1UT01"/>
<dbReference type="GO" id="GO:0007186">
    <property type="term" value="P:G protein-coupled receptor signaling pathway"/>
    <property type="evidence" value="ECO:0007669"/>
    <property type="project" value="TreeGrafter"/>
</dbReference>
<keyword evidence="1" id="KW-0175">Coiled coil</keyword>
<feature type="coiled-coil region" evidence="1">
    <location>
        <begin position="96"/>
        <end position="123"/>
    </location>
</feature>
<proteinExistence type="predicted"/>
<sequence>MVIHGFPVVAEYIVPTDTNTNYSRNSAPRSISKVQGLLLNLLAEDPRRRLRPAHKVYQQEKQRQVEFTKVKTVQLMLDNERKYVWDLKNELSKVPDVRKQAQLELAEQRCSKLQQEIENMKASQDVSCDTPRVLRADTASPPAATPASFLSGLPRSLSNLTGQSLRNLRHARHAATRTQQPQQQPLQSVPPLIRQKSDEGKRRHNNTVPLVPTTCLDNAPPPPPPPPLPPRRDQQHPLPPPLPASRRSHEPERDELQPNSIAMQMSYPLVNVSPPPLQTDNRSSIPVLHARSHSSPEQLDTAQPAHAALLCEEKDVTPPPGTPPPPYAHNTQQAATSRLSIQCSQCPQFSDFVFRQPCADPQRAIISMEEDDSTASETSTSLGLFSNLKEVKESRARMAVLLNWLLGERRCACSCLFLLITDGYRTAAGVANATLRRWAYEIQSTFLMPNAVPIIVIAIALDENNLEGHESLDYVLS</sequence>
<dbReference type="AlphaFoldDB" id="A0A4C1UT01"/>
<dbReference type="GO" id="GO:0005085">
    <property type="term" value="F:guanyl-nucleotide exchange factor activity"/>
    <property type="evidence" value="ECO:0007669"/>
    <property type="project" value="TreeGrafter"/>
</dbReference>
<dbReference type="EMBL" id="BGZK01000222">
    <property type="protein sequence ID" value="GBP29593.1"/>
    <property type="molecule type" value="Genomic_DNA"/>
</dbReference>
<organism evidence="3 4">
    <name type="scientific">Eumeta variegata</name>
    <name type="common">Bagworm moth</name>
    <name type="synonym">Eumeta japonica</name>
    <dbReference type="NCBI Taxonomy" id="151549"/>
    <lineage>
        <taxon>Eukaryota</taxon>
        <taxon>Metazoa</taxon>
        <taxon>Ecdysozoa</taxon>
        <taxon>Arthropoda</taxon>
        <taxon>Hexapoda</taxon>
        <taxon>Insecta</taxon>
        <taxon>Pterygota</taxon>
        <taxon>Neoptera</taxon>
        <taxon>Endopterygota</taxon>
        <taxon>Lepidoptera</taxon>
        <taxon>Glossata</taxon>
        <taxon>Ditrysia</taxon>
        <taxon>Tineoidea</taxon>
        <taxon>Psychidae</taxon>
        <taxon>Oiketicinae</taxon>
        <taxon>Eumeta</taxon>
    </lineage>
</organism>
<dbReference type="Proteomes" id="UP000299102">
    <property type="component" value="Unassembled WGS sequence"/>
</dbReference>
<dbReference type="Gene3D" id="1.10.167.10">
    <property type="entry name" value="Regulator of G-protein Signalling 4, domain 2"/>
    <property type="match status" value="1"/>
</dbReference>
<dbReference type="GO" id="GO:0001664">
    <property type="term" value="F:G protein-coupled receptor binding"/>
    <property type="evidence" value="ECO:0007669"/>
    <property type="project" value="TreeGrafter"/>
</dbReference>
<evidence type="ECO:0000313" key="4">
    <source>
        <dbReference type="Proteomes" id="UP000299102"/>
    </source>
</evidence>
<evidence type="ECO:0000313" key="3">
    <source>
        <dbReference type="EMBL" id="GBP29593.1"/>
    </source>
</evidence>
<comment type="caution">
    <text evidence="3">The sequence shown here is derived from an EMBL/GenBank/DDBJ whole genome shotgun (WGS) entry which is preliminary data.</text>
</comment>
<evidence type="ECO:0000256" key="1">
    <source>
        <dbReference type="SAM" id="Coils"/>
    </source>
</evidence>
<dbReference type="PANTHER" id="PTHR45872:SF2">
    <property type="entry name" value="RHO GUANINE NUCLEOTIDE EXCHANGE FACTOR 2, ISOFORM D"/>
    <property type="match status" value="1"/>
</dbReference>
<protein>
    <submittedName>
        <fullName evidence="3">Uncharacterized protein</fullName>
    </submittedName>
</protein>
<feature type="region of interest" description="Disordered" evidence="2">
    <location>
        <begin position="170"/>
        <end position="254"/>
    </location>
</feature>
<reference evidence="3 4" key="1">
    <citation type="journal article" date="2019" name="Commun. Biol.">
        <title>The bagworm genome reveals a unique fibroin gene that provides high tensile strength.</title>
        <authorList>
            <person name="Kono N."/>
            <person name="Nakamura H."/>
            <person name="Ohtoshi R."/>
            <person name="Tomita M."/>
            <person name="Numata K."/>
            <person name="Arakawa K."/>
        </authorList>
    </citation>
    <scope>NUCLEOTIDE SEQUENCE [LARGE SCALE GENOMIC DNA]</scope>
</reference>
<dbReference type="InterPro" id="IPR044926">
    <property type="entry name" value="RGS_subdomain_2"/>
</dbReference>
<name>A0A4C1UT01_EUMVA</name>
<keyword evidence="4" id="KW-1185">Reference proteome</keyword>
<evidence type="ECO:0000256" key="2">
    <source>
        <dbReference type="SAM" id="MobiDB-lite"/>
    </source>
</evidence>
<dbReference type="PANTHER" id="PTHR45872">
    <property type="entry name" value="RHO GUANINE NUCLEOTIDE EXCHANGE FACTOR 2, ISOFORM D"/>
    <property type="match status" value="1"/>
</dbReference>
<feature type="compositionally biased region" description="Low complexity" evidence="2">
    <location>
        <begin position="179"/>
        <end position="191"/>
    </location>
</feature>